<evidence type="ECO:0000259" key="2">
    <source>
        <dbReference type="SMART" id="SM00939"/>
    </source>
</evidence>
<sequence>MWSIGLERFSMRSLDGVTSVAVAASSPKTARLAGRTLSRLLRLPPHTCDFEIHKERVPMRDGAELRAHHYAPATANPAGTLLVRSPYGRNFPIAALYARVYASRGYHVVFQSVRGTFGSGGDFEPMVNEVSDGADTVKWLRDQEWFTGSFGTIGLSYLGFTQWALLTDPPPEMKTAVITVGPHDVSGPRWGTGSFGLSDFLSWSHLVAYQEDRNRLRAMLRQARSRRLVTRATRGLPAGEAGRALLGAGASWWESWLEHPEADDPFWTSMNMREALDRTDIPVLLIGGWQDLFLEQTIAQYRRLHERGVDVGLTVGPWTHTQLLTKAAPTVIRETLDWLGTHLDGGTSARRQPVRVFVAGRGWADLPEWPPAMPEVVRYLQPGGRLGDAVPPETAAPSTFTYNPAHPTPTVGGRLLSREGGYRKDISLAQRADVLSFTGDRLPADLYVVGTPVVELSHSCDNPHNDVFVRVSEVDAKGRSRNVSDGYLGSAPDSGVVRIELDPVAHRFRAGSRVRVLVAGGSHPRFARNLGTGEPLGTGSRFASATHTVHLGDGASRLLLPAGPQPPSAD</sequence>
<dbReference type="EMBL" id="AP022591">
    <property type="protein sequence ID" value="BBY43134.1"/>
    <property type="molecule type" value="Genomic_DNA"/>
</dbReference>
<dbReference type="InterPro" id="IPR005674">
    <property type="entry name" value="CocE/Ser_esterase"/>
</dbReference>
<dbReference type="Pfam" id="PF08530">
    <property type="entry name" value="PepX_C"/>
    <property type="match status" value="1"/>
</dbReference>
<dbReference type="InterPro" id="IPR008979">
    <property type="entry name" value="Galactose-bd-like_sf"/>
</dbReference>
<dbReference type="GO" id="GO:0008239">
    <property type="term" value="F:dipeptidyl-peptidase activity"/>
    <property type="evidence" value="ECO:0007669"/>
    <property type="project" value="InterPro"/>
</dbReference>
<dbReference type="NCBIfam" id="TIGR00976">
    <property type="entry name" value="CocE_NonD"/>
    <property type="match status" value="1"/>
</dbReference>
<dbReference type="Proteomes" id="UP000466431">
    <property type="component" value="Chromosome"/>
</dbReference>
<dbReference type="KEGG" id="mcee:MCEL_14290"/>
<keyword evidence="4" id="KW-1185">Reference proteome</keyword>
<feature type="domain" description="Xaa-Pro dipeptidyl-peptidase C-terminal" evidence="2">
    <location>
        <begin position="336"/>
        <end position="559"/>
    </location>
</feature>
<proteinExistence type="predicted"/>
<dbReference type="InterPro" id="IPR029058">
    <property type="entry name" value="AB_hydrolase_fold"/>
</dbReference>
<evidence type="ECO:0000313" key="4">
    <source>
        <dbReference type="Proteomes" id="UP000466431"/>
    </source>
</evidence>
<evidence type="ECO:0000313" key="3">
    <source>
        <dbReference type="EMBL" id="BBY43134.1"/>
    </source>
</evidence>
<dbReference type="Gene3D" id="1.10.3020.10">
    <property type="entry name" value="alpha-amino acid ester hydrolase ( Helical cap domain)"/>
    <property type="match status" value="1"/>
</dbReference>
<dbReference type="Pfam" id="PF02129">
    <property type="entry name" value="Peptidase_S15"/>
    <property type="match status" value="1"/>
</dbReference>
<accession>A0A7I7REY9</accession>
<name>A0A7I7REY9_MYCCF</name>
<dbReference type="InterPro" id="IPR000383">
    <property type="entry name" value="Xaa-Pro-like_dom"/>
</dbReference>
<dbReference type="AlphaFoldDB" id="A0A7I7REY9"/>
<keyword evidence="1 3" id="KW-0378">Hydrolase</keyword>
<protein>
    <submittedName>
        <fullName evidence="3">Hydrolase</fullName>
    </submittedName>
</protein>
<reference evidence="3 4" key="1">
    <citation type="journal article" date="2019" name="Emerg. Microbes Infect.">
        <title>Comprehensive subspecies identification of 175 nontuberculous mycobacteria species based on 7547 genomic profiles.</title>
        <authorList>
            <person name="Matsumoto Y."/>
            <person name="Kinjo T."/>
            <person name="Motooka D."/>
            <person name="Nabeya D."/>
            <person name="Jung N."/>
            <person name="Uechi K."/>
            <person name="Horii T."/>
            <person name="Iida T."/>
            <person name="Fujita J."/>
            <person name="Nakamura S."/>
        </authorList>
    </citation>
    <scope>NUCLEOTIDE SEQUENCE [LARGE SCALE GENOMIC DNA]</scope>
    <source>
        <strain evidence="3 4">JCM 18439</strain>
    </source>
</reference>
<dbReference type="SUPFAM" id="SSF53474">
    <property type="entry name" value="alpha/beta-Hydrolases"/>
    <property type="match status" value="1"/>
</dbReference>
<dbReference type="Gene3D" id="3.40.50.1820">
    <property type="entry name" value="alpha/beta hydrolase"/>
    <property type="match status" value="1"/>
</dbReference>
<dbReference type="SMART" id="SM00939">
    <property type="entry name" value="PepX_C"/>
    <property type="match status" value="1"/>
</dbReference>
<dbReference type="InterPro" id="IPR013736">
    <property type="entry name" value="Xaa-Pro_dipept_C"/>
</dbReference>
<gene>
    <name evidence="3" type="ORF">MCEL_14290</name>
</gene>
<dbReference type="Gene3D" id="2.60.120.260">
    <property type="entry name" value="Galactose-binding domain-like"/>
    <property type="match status" value="1"/>
</dbReference>
<evidence type="ECO:0000256" key="1">
    <source>
        <dbReference type="ARBA" id="ARBA00022801"/>
    </source>
</evidence>
<dbReference type="SUPFAM" id="SSF49785">
    <property type="entry name" value="Galactose-binding domain-like"/>
    <property type="match status" value="1"/>
</dbReference>
<organism evidence="3 4">
    <name type="scientific">Mycolicibacterium celeriflavum</name>
    <name type="common">Mycobacterium celeriflavum</name>
    <dbReference type="NCBI Taxonomy" id="1249101"/>
    <lineage>
        <taxon>Bacteria</taxon>
        <taxon>Bacillati</taxon>
        <taxon>Actinomycetota</taxon>
        <taxon>Actinomycetes</taxon>
        <taxon>Mycobacteriales</taxon>
        <taxon>Mycobacteriaceae</taxon>
        <taxon>Mycolicibacterium</taxon>
    </lineage>
</organism>